<dbReference type="Proteomes" id="UP001143362">
    <property type="component" value="Unassembled WGS sequence"/>
</dbReference>
<evidence type="ECO:0000256" key="6">
    <source>
        <dbReference type="ARBA" id="ARBA00023136"/>
    </source>
</evidence>
<keyword evidence="6 7" id="KW-0472">Membrane</keyword>
<evidence type="ECO:0000256" key="4">
    <source>
        <dbReference type="ARBA" id="ARBA00022692"/>
    </source>
</evidence>
<accession>A0ABT3TB97</accession>
<organism evidence="9 10">
    <name type="scientific">Candidatus Litorirhabdus singularis</name>
    <dbReference type="NCBI Taxonomy" id="2518993"/>
    <lineage>
        <taxon>Bacteria</taxon>
        <taxon>Pseudomonadati</taxon>
        <taxon>Pseudomonadota</taxon>
        <taxon>Gammaproteobacteria</taxon>
        <taxon>Cellvibrionales</taxon>
        <taxon>Halieaceae</taxon>
        <taxon>Candidatus Litorirhabdus</taxon>
    </lineage>
</organism>
<dbReference type="InterPro" id="IPR003838">
    <property type="entry name" value="ABC3_permease_C"/>
</dbReference>
<evidence type="ECO:0000256" key="3">
    <source>
        <dbReference type="ARBA" id="ARBA00022475"/>
    </source>
</evidence>
<feature type="transmembrane region" description="Helical" evidence="7">
    <location>
        <begin position="235"/>
        <end position="260"/>
    </location>
</feature>
<gene>
    <name evidence="9" type="ORF">EYC98_01615</name>
</gene>
<keyword evidence="4 7" id="KW-0812">Transmembrane</keyword>
<feature type="transmembrane region" description="Helical" evidence="7">
    <location>
        <begin position="340"/>
        <end position="360"/>
    </location>
</feature>
<dbReference type="Pfam" id="PF02687">
    <property type="entry name" value="FtsX"/>
    <property type="match status" value="1"/>
</dbReference>
<protein>
    <submittedName>
        <fullName evidence="9">ABC transporter permease</fullName>
    </submittedName>
</protein>
<dbReference type="PANTHER" id="PTHR30489:SF0">
    <property type="entry name" value="LIPOPROTEIN-RELEASING SYSTEM TRANSMEMBRANE PROTEIN LOLE"/>
    <property type="match status" value="1"/>
</dbReference>
<evidence type="ECO:0000313" key="10">
    <source>
        <dbReference type="Proteomes" id="UP001143362"/>
    </source>
</evidence>
<comment type="subcellular location">
    <subcellularLocation>
        <location evidence="1">Cell membrane</location>
        <topology evidence="1">Multi-pass membrane protein</topology>
    </subcellularLocation>
</comment>
<dbReference type="InterPro" id="IPR051447">
    <property type="entry name" value="Lipoprotein-release_system"/>
</dbReference>
<sequence length="374" mass="40385">MIFMNAMMRGMIDGMVDTGITMLPGHAQVHHRDYLDDPSVVNSIAALSPAAQQALENPDIEAWSARVRVPAIISSERDNRGVILLGVDPAQELGVGFDSTDLLSGRFLESVDDTGLVVGASLLEKLETVSGRRVVLMSQDPDNEVAERGFRIVGVYEADTDAQEERFVYAGRAVVQAMLKMGPEVSEIAIVGNGYRDLGAWLPELRAALTADYQVKDWRELDGYLEMAVNIQDGFVVILAVIIFVVLSFGLVNTMVMAVFERIREIGLMLALGMRPATILSQILLEGLILLSIGLLLGNGLAVLSILPLQSGIDLSGIADAAEMAGMATTLYPVLHINDMLLSSVVVLVLGLLSTLLPAWRASRFDPITALNKN</sequence>
<proteinExistence type="inferred from homology"/>
<evidence type="ECO:0000259" key="8">
    <source>
        <dbReference type="Pfam" id="PF02687"/>
    </source>
</evidence>
<reference evidence="9" key="1">
    <citation type="submission" date="2019-02" db="EMBL/GenBank/DDBJ databases">
        <authorList>
            <person name="Li S.-H."/>
        </authorList>
    </citation>
    <scope>NUCLEOTIDE SEQUENCE</scope>
    <source>
        <strain evidence="9">IMCC14734</strain>
    </source>
</reference>
<comment type="caution">
    <text evidence="9">The sequence shown here is derived from an EMBL/GenBank/DDBJ whole genome shotgun (WGS) entry which is preliminary data.</text>
</comment>
<evidence type="ECO:0000256" key="1">
    <source>
        <dbReference type="ARBA" id="ARBA00004651"/>
    </source>
</evidence>
<keyword evidence="3" id="KW-1003">Cell membrane</keyword>
<dbReference type="EMBL" id="SHNN01000001">
    <property type="protein sequence ID" value="MCX2979554.1"/>
    <property type="molecule type" value="Genomic_DNA"/>
</dbReference>
<feature type="transmembrane region" description="Helical" evidence="7">
    <location>
        <begin position="283"/>
        <end position="307"/>
    </location>
</feature>
<evidence type="ECO:0000256" key="5">
    <source>
        <dbReference type="ARBA" id="ARBA00022989"/>
    </source>
</evidence>
<evidence type="ECO:0000256" key="2">
    <source>
        <dbReference type="ARBA" id="ARBA00005236"/>
    </source>
</evidence>
<evidence type="ECO:0000313" key="9">
    <source>
        <dbReference type="EMBL" id="MCX2979554.1"/>
    </source>
</evidence>
<keyword evidence="10" id="KW-1185">Reference proteome</keyword>
<keyword evidence="5 7" id="KW-1133">Transmembrane helix</keyword>
<name>A0ABT3TB97_9GAMM</name>
<dbReference type="PANTHER" id="PTHR30489">
    <property type="entry name" value="LIPOPROTEIN-RELEASING SYSTEM TRANSMEMBRANE PROTEIN LOLE"/>
    <property type="match status" value="1"/>
</dbReference>
<evidence type="ECO:0000256" key="7">
    <source>
        <dbReference type="SAM" id="Phobius"/>
    </source>
</evidence>
<feature type="domain" description="ABC3 transporter permease C-terminal" evidence="8">
    <location>
        <begin position="238"/>
        <end position="367"/>
    </location>
</feature>
<comment type="similarity">
    <text evidence="2">Belongs to the ABC-4 integral membrane protein family. LolC/E subfamily.</text>
</comment>